<accession>A0A166IEF0</accession>
<protein>
    <submittedName>
        <fullName evidence="1">Uncharacterized protein</fullName>
    </submittedName>
</protein>
<reference evidence="1 2" key="1">
    <citation type="journal article" date="2016" name="Mol. Biol. Evol.">
        <title>Comparative Genomics of Early-Diverging Mushroom-Forming Fungi Provides Insights into the Origins of Lignocellulose Decay Capabilities.</title>
        <authorList>
            <person name="Nagy L.G."/>
            <person name="Riley R."/>
            <person name="Tritt A."/>
            <person name="Adam C."/>
            <person name="Daum C."/>
            <person name="Floudas D."/>
            <person name="Sun H."/>
            <person name="Yadav J.S."/>
            <person name="Pangilinan J."/>
            <person name="Larsson K.H."/>
            <person name="Matsuura K."/>
            <person name="Barry K."/>
            <person name="Labutti K."/>
            <person name="Kuo R."/>
            <person name="Ohm R.A."/>
            <person name="Bhattacharya S.S."/>
            <person name="Shirouzu T."/>
            <person name="Yoshinaga Y."/>
            <person name="Martin F.M."/>
            <person name="Grigoriev I.V."/>
            <person name="Hibbett D.S."/>
        </authorList>
    </citation>
    <scope>NUCLEOTIDE SEQUENCE [LARGE SCALE GENOMIC DNA]</scope>
    <source>
        <strain evidence="1 2">CBS 109695</strain>
    </source>
</reference>
<proteinExistence type="predicted"/>
<sequence>MCGERCCKTILCCSSLVSRVLVFSCSVFVLYKGEHDHASGSRYVWWRAVCRQVYNKFLNTVGCPVTAGRRVYTKGELFKPWW</sequence>
<name>A0A166IEF0_9AGAM</name>
<gene>
    <name evidence="1" type="ORF">FIBSPDRAFT_557836</name>
</gene>
<dbReference type="EMBL" id="KV417561">
    <property type="protein sequence ID" value="KZP19726.1"/>
    <property type="molecule type" value="Genomic_DNA"/>
</dbReference>
<evidence type="ECO:0000313" key="1">
    <source>
        <dbReference type="EMBL" id="KZP19726.1"/>
    </source>
</evidence>
<evidence type="ECO:0000313" key="2">
    <source>
        <dbReference type="Proteomes" id="UP000076532"/>
    </source>
</evidence>
<dbReference type="AlphaFoldDB" id="A0A166IEF0"/>
<keyword evidence="2" id="KW-1185">Reference proteome</keyword>
<dbReference type="Proteomes" id="UP000076532">
    <property type="component" value="Unassembled WGS sequence"/>
</dbReference>
<organism evidence="1 2">
    <name type="scientific">Athelia psychrophila</name>
    <dbReference type="NCBI Taxonomy" id="1759441"/>
    <lineage>
        <taxon>Eukaryota</taxon>
        <taxon>Fungi</taxon>
        <taxon>Dikarya</taxon>
        <taxon>Basidiomycota</taxon>
        <taxon>Agaricomycotina</taxon>
        <taxon>Agaricomycetes</taxon>
        <taxon>Agaricomycetidae</taxon>
        <taxon>Atheliales</taxon>
        <taxon>Atheliaceae</taxon>
        <taxon>Athelia</taxon>
    </lineage>
</organism>